<accession>A0A4Y4D047</accession>
<reference evidence="5 6" key="1">
    <citation type="submission" date="2019-06" db="EMBL/GenBank/DDBJ databases">
        <title>Whole genome shotgun sequence of Zoogloea ramigera NBRC 15342.</title>
        <authorList>
            <person name="Hosoyama A."/>
            <person name="Uohara A."/>
            <person name="Ohji S."/>
            <person name="Ichikawa N."/>
        </authorList>
    </citation>
    <scope>NUCLEOTIDE SEQUENCE [LARGE SCALE GENOMIC DNA]</scope>
    <source>
        <strain evidence="5 6">NBRC 15342</strain>
    </source>
</reference>
<sequence length="322" mass="33901">MNTYRLTLQPLSAFGTPLAGDTLFGQLCWALRHQLGNAALTQLLDGYTAGRPFAVISDGLPAGHLPLPTLPSRRWAASDLDRKALKRRRWLPTAALTEPLPGWQALARDDAAAAHAITCRPGVLQAERAQPHNTLNRQTGSTGTGAFAPYTQAQLWFAPGMQFDLYLTLDEARLPLAGLLAALTHIGHTGFGRDASIGLGKFALVGSPVAAPFGARPAGNAWLSLGPCAPQGQGFCPRRSYYQALTRFGRHGDMAVHGASPFKRPLLLARAGGVFVPLAPGGAAPFIGQGLGGPAAPVSPAMPETVHQGYAPVLGLHLPETR</sequence>
<dbReference type="GO" id="GO:0051607">
    <property type="term" value="P:defense response to virus"/>
    <property type="evidence" value="ECO:0007669"/>
    <property type="project" value="UniProtKB-KW"/>
</dbReference>
<evidence type="ECO:0000256" key="2">
    <source>
        <dbReference type="ARBA" id="ARBA00016109"/>
    </source>
</evidence>
<gene>
    <name evidence="5" type="ORF">ZRA01_37950</name>
</gene>
<proteinExistence type="inferred from homology"/>
<keyword evidence="3" id="KW-0694">RNA-binding</keyword>
<protein>
    <recommendedName>
        <fullName evidence="2">CRISPR system Cms protein Csm4</fullName>
    </recommendedName>
</protein>
<dbReference type="NCBIfam" id="TIGR01903">
    <property type="entry name" value="cas5_csm4"/>
    <property type="match status" value="1"/>
</dbReference>
<dbReference type="EMBL" id="BJNV01000117">
    <property type="protein sequence ID" value="GEC97722.1"/>
    <property type="molecule type" value="Genomic_DNA"/>
</dbReference>
<evidence type="ECO:0000256" key="3">
    <source>
        <dbReference type="ARBA" id="ARBA00022884"/>
    </source>
</evidence>
<evidence type="ECO:0000313" key="6">
    <source>
        <dbReference type="Proteomes" id="UP000318422"/>
    </source>
</evidence>
<dbReference type="InterPro" id="IPR005510">
    <property type="entry name" value="Csm4"/>
</dbReference>
<dbReference type="GO" id="GO:0003723">
    <property type="term" value="F:RNA binding"/>
    <property type="evidence" value="ECO:0007669"/>
    <property type="project" value="UniProtKB-KW"/>
</dbReference>
<dbReference type="AlphaFoldDB" id="A0A4Y4D047"/>
<dbReference type="Proteomes" id="UP000318422">
    <property type="component" value="Unassembled WGS sequence"/>
</dbReference>
<dbReference type="OrthoDB" id="9790529at2"/>
<comment type="caution">
    <text evidence="5">The sequence shown here is derived from an EMBL/GenBank/DDBJ whole genome shotgun (WGS) entry which is preliminary data.</text>
</comment>
<dbReference type="RefSeq" id="WP_141355031.1">
    <property type="nucleotide sequence ID" value="NZ_BJNV01000117.1"/>
</dbReference>
<comment type="similarity">
    <text evidence="1">Belongs to the CRISPR-associated Csm4 family.</text>
</comment>
<evidence type="ECO:0000256" key="4">
    <source>
        <dbReference type="ARBA" id="ARBA00023118"/>
    </source>
</evidence>
<keyword evidence="6" id="KW-1185">Reference proteome</keyword>
<name>A0A4Y4D047_ZOORA</name>
<evidence type="ECO:0000313" key="5">
    <source>
        <dbReference type="EMBL" id="GEC97722.1"/>
    </source>
</evidence>
<evidence type="ECO:0000256" key="1">
    <source>
        <dbReference type="ARBA" id="ARBA00005772"/>
    </source>
</evidence>
<keyword evidence="4" id="KW-0051">Antiviral defense</keyword>
<organism evidence="5 6">
    <name type="scientific">Zoogloea ramigera</name>
    <dbReference type="NCBI Taxonomy" id="350"/>
    <lineage>
        <taxon>Bacteria</taxon>
        <taxon>Pseudomonadati</taxon>
        <taxon>Pseudomonadota</taxon>
        <taxon>Betaproteobacteria</taxon>
        <taxon>Rhodocyclales</taxon>
        <taxon>Zoogloeaceae</taxon>
        <taxon>Zoogloea</taxon>
    </lineage>
</organism>